<dbReference type="VEuPathDB" id="FungiDB:NEUTE1DRAFT_118451"/>
<protein>
    <submittedName>
        <fullName evidence="2">Uncharacterized protein</fullName>
    </submittedName>
</protein>
<feature type="signal peptide" evidence="1">
    <location>
        <begin position="1"/>
        <end position="22"/>
    </location>
</feature>
<keyword evidence="1" id="KW-0732">Signal</keyword>
<evidence type="ECO:0000313" key="3">
    <source>
        <dbReference type="Proteomes" id="UP000008065"/>
    </source>
</evidence>
<name>F8MY79_NEUT8</name>
<sequence>MHEHSGCLLGLITRHFLFPCLADIMRFGVLAYEALKRPKRGLRSSWFLLTFPDTLELVDTQTG</sequence>
<evidence type="ECO:0000313" key="2">
    <source>
        <dbReference type="EMBL" id="EGO51561.1"/>
    </source>
</evidence>
<dbReference type="RefSeq" id="XP_009855201.1">
    <property type="nucleotide sequence ID" value="XM_009856899.1"/>
</dbReference>
<dbReference type="EMBL" id="GL891382">
    <property type="protein sequence ID" value="EGO51561.1"/>
    <property type="molecule type" value="Genomic_DNA"/>
</dbReference>
<feature type="chain" id="PRO_5003380699" evidence="1">
    <location>
        <begin position="23"/>
        <end position="63"/>
    </location>
</feature>
<dbReference type="AlphaFoldDB" id="F8MY79"/>
<keyword evidence="3" id="KW-1185">Reference proteome</keyword>
<gene>
    <name evidence="2" type="ORF">NEUTE1DRAFT_118451</name>
</gene>
<dbReference type="HOGENOM" id="CLU_2886350_0_0_1"/>
<reference evidence="3" key="1">
    <citation type="journal article" date="2011" name="Genetics">
        <title>Massive changes in genome architecture accompany the transition to self-fertility in the filamentous fungus Neurospora tetrasperma.</title>
        <authorList>
            <person name="Ellison C.E."/>
            <person name="Stajich J.E."/>
            <person name="Jacobson D.J."/>
            <person name="Natvig D.O."/>
            <person name="Lapidus A."/>
            <person name="Foster B."/>
            <person name="Aerts A."/>
            <person name="Riley R."/>
            <person name="Lindquist E.A."/>
            <person name="Grigoriev I.V."/>
            <person name="Taylor J.W."/>
        </authorList>
    </citation>
    <scope>NUCLEOTIDE SEQUENCE [LARGE SCALE GENOMIC DNA]</scope>
    <source>
        <strain evidence="3">FGSC 2508 / P0657</strain>
    </source>
</reference>
<accession>F8MY79</accession>
<feature type="non-terminal residue" evidence="2">
    <location>
        <position position="1"/>
    </location>
</feature>
<proteinExistence type="predicted"/>
<organism evidence="2 3">
    <name type="scientific">Neurospora tetrasperma (strain FGSC 2508 / ATCC MYA-4615 / P0657)</name>
    <dbReference type="NCBI Taxonomy" id="510951"/>
    <lineage>
        <taxon>Eukaryota</taxon>
        <taxon>Fungi</taxon>
        <taxon>Dikarya</taxon>
        <taxon>Ascomycota</taxon>
        <taxon>Pezizomycotina</taxon>
        <taxon>Sordariomycetes</taxon>
        <taxon>Sordariomycetidae</taxon>
        <taxon>Sordariales</taxon>
        <taxon>Sordariaceae</taxon>
        <taxon>Neurospora</taxon>
    </lineage>
</organism>
<dbReference type="Proteomes" id="UP000008065">
    <property type="component" value="Unassembled WGS sequence"/>
</dbReference>
<evidence type="ECO:0000256" key="1">
    <source>
        <dbReference type="SAM" id="SignalP"/>
    </source>
</evidence>
<dbReference type="GeneID" id="20823564"/>
<dbReference type="KEGG" id="nte:NEUTE1DRAFT118451"/>